<keyword evidence="3" id="KW-0732">Signal</keyword>
<feature type="region of interest" description="Disordered" evidence="1">
    <location>
        <begin position="222"/>
        <end position="264"/>
    </location>
</feature>
<sequence>MRRGWFVLVCGVAGVLLAGPPVPAAALERAEPVSRADRIAAELRRDPVYVTDHTPRALPPDAAARIKASVARLGVPAYVAVTPTVGLGQEHPGESLVALLRDRLREDGLYLVVSPTMSDGEVRQFGGGRRLPVKDAWRAAEQELPSDATAPERIERFVEVALSGRARERAENPPPRPETQLRKALDAHDAAERRAAVVELSLFGGGAALSGLPLLALLVHRRRRKSAPDRRRGTPGAKRPPNQRSGKGRRDRKGERIRPRTGRR</sequence>
<reference evidence="4 5" key="1">
    <citation type="submission" date="2019-06" db="EMBL/GenBank/DDBJ databases">
        <title>Sequencing the genomes of 1000 actinobacteria strains.</title>
        <authorList>
            <person name="Klenk H.-P."/>
        </authorList>
    </citation>
    <scope>NUCLEOTIDE SEQUENCE [LARGE SCALE GENOMIC DNA]</scope>
    <source>
        <strain evidence="4 5">DSM 45043</strain>
    </source>
</reference>
<name>A0A543IG57_9ACTN</name>
<keyword evidence="2" id="KW-0812">Transmembrane</keyword>
<proteinExistence type="predicted"/>
<protein>
    <recommendedName>
        <fullName evidence="6">TPM domain-containing protein</fullName>
    </recommendedName>
</protein>
<dbReference type="OrthoDB" id="3425696at2"/>
<evidence type="ECO:0008006" key="6">
    <source>
        <dbReference type="Google" id="ProtNLM"/>
    </source>
</evidence>
<evidence type="ECO:0000256" key="1">
    <source>
        <dbReference type="SAM" id="MobiDB-lite"/>
    </source>
</evidence>
<keyword evidence="2" id="KW-1133">Transmembrane helix</keyword>
<comment type="caution">
    <text evidence="4">The sequence shown here is derived from an EMBL/GenBank/DDBJ whole genome shotgun (WGS) entry which is preliminary data.</text>
</comment>
<evidence type="ECO:0000313" key="4">
    <source>
        <dbReference type="EMBL" id="TQM69500.1"/>
    </source>
</evidence>
<organism evidence="4 5">
    <name type="scientific">Actinomadura hallensis</name>
    <dbReference type="NCBI Taxonomy" id="337895"/>
    <lineage>
        <taxon>Bacteria</taxon>
        <taxon>Bacillati</taxon>
        <taxon>Actinomycetota</taxon>
        <taxon>Actinomycetes</taxon>
        <taxon>Streptosporangiales</taxon>
        <taxon>Thermomonosporaceae</taxon>
        <taxon>Actinomadura</taxon>
    </lineage>
</organism>
<evidence type="ECO:0000256" key="3">
    <source>
        <dbReference type="SAM" id="SignalP"/>
    </source>
</evidence>
<gene>
    <name evidence="4" type="ORF">FHX41_3195</name>
</gene>
<dbReference type="EMBL" id="VFPO01000001">
    <property type="protein sequence ID" value="TQM69500.1"/>
    <property type="molecule type" value="Genomic_DNA"/>
</dbReference>
<dbReference type="RefSeq" id="WP_141969705.1">
    <property type="nucleotide sequence ID" value="NZ_VFPO01000001.1"/>
</dbReference>
<feature type="transmembrane region" description="Helical" evidence="2">
    <location>
        <begin position="200"/>
        <end position="220"/>
    </location>
</feature>
<feature type="chain" id="PRO_5038656400" description="TPM domain-containing protein" evidence="3">
    <location>
        <begin position="25"/>
        <end position="264"/>
    </location>
</feature>
<keyword evidence="2" id="KW-0472">Membrane</keyword>
<feature type="signal peptide" evidence="3">
    <location>
        <begin position="1"/>
        <end position="24"/>
    </location>
</feature>
<evidence type="ECO:0000256" key="2">
    <source>
        <dbReference type="SAM" id="Phobius"/>
    </source>
</evidence>
<dbReference type="AlphaFoldDB" id="A0A543IG57"/>
<accession>A0A543IG57</accession>
<dbReference type="Proteomes" id="UP000316706">
    <property type="component" value="Unassembled WGS sequence"/>
</dbReference>
<keyword evidence="5" id="KW-1185">Reference proteome</keyword>
<feature type="region of interest" description="Disordered" evidence="1">
    <location>
        <begin position="165"/>
        <end position="187"/>
    </location>
</feature>
<evidence type="ECO:0000313" key="5">
    <source>
        <dbReference type="Proteomes" id="UP000316706"/>
    </source>
</evidence>